<dbReference type="Pfam" id="PF20260">
    <property type="entry name" value="PUA_4"/>
    <property type="match status" value="1"/>
</dbReference>
<dbReference type="Pfam" id="PF04452">
    <property type="entry name" value="Methyltrans_RNA"/>
    <property type="match status" value="1"/>
</dbReference>
<keyword evidence="8 12" id="KW-0808">Transferase</keyword>
<feature type="domain" description="Ribosomal RNA small subunit methyltransferase E PUA-like" evidence="14">
    <location>
        <begin position="16"/>
        <end position="55"/>
    </location>
</feature>
<comment type="catalytic activity">
    <reaction evidence="11 12">
        <text>uridine(1498) in 16S rRNA + S-adenosyl-L-methionine = N(3)-methyluridine(1498) in 16S rRNA + S-adenosyl-L-homocysteine + H(+)</text>
        <dbReference type="Rhea" id="RHEA:42920"/>
        <dbReference type="Rhea" id="RHEA-COMP:10283"/>
        <dbReference type="Rhea" id="RHEA-COMP:10284"/>
        <dbReference type="ChEBI" id="CHEBI:15378"/>
        <dbReference type="ChEBI" id="CHEBI:57856"/>
        <dbReference type="ChEBI" id="CHEBI:59789"/>
        <dbReference type="ChEBI" id="CHEBI:65315"/>
        <dbReference type="ChEBI" id="CHEBI:74502"/>
        <dbReference type="EC" id="2.1.1.193"/>
    </reaction>
</comment>
<dbReference type="NCBIfam" id="TIGR00046">
    <property type="entry name" value="RsmE family RNA methyltransferase"/>
    <property type="match status" value="1"/>
</dbReference>
<dbReference type="PANTHER" id="PTHR30027">
    <property type="entry name" value="RIBOSOMAL RNA SMALL SUBUNIT METHYLTRANSFERASE E"/>
    <property type="match status" value="1"/>
</dbReference>
<keyword evidence="9 12" id="KW-0949">S-adenosyl-L-methionine</keyword>
<gene>
    <name evidence="15" type="ORF">SAMN04490178_101226</name>
</gene>
<keyword evidence="16" id="KW-1185">Reference proteome</keyword>
<dbReference type="InterPro" id="IPR015947">
    <property type="entry name" value="PUA-like_sf"/>
</dbReference>
<dbReference type="PIRSF" id="PIRSF015601">
    <property type="entry name" value="MTase_slr0722"/>
    <property type="match status" value="1"/>
</dbReference>
<keyword evidence="7 12" id="KW-0489">Methyltransferase</keyword>
<evidence type="ECO:0000259" key="14">
    <source>
        <dbReference type="Pfam" id="PF20260"/>
    </source>
</evidence>
<dbReference type="InterPro" id="IPR006700">
    <property type="entry name" value="RsmE"/>
</dbReference>
<evidence type="ECO:0000256" key="9">
    <source>
        <dbReference type="ARBA" id="ARBA00022691"/>
    </source>
</evidence>
<dbReference type="SUPFAM" id="SSF75217">
    <property type="entry name" value="alpha/beta knot"/>
    <property type="match status" value="1"/>
</dbReference>
<evidence type="ECO:0000256" key="2">
    <source>
        <dbReference type="ARBA" id="ARBA00005528"/>
    </source>
</evidence>
<dbReference type="EMBL" id="FODY01000001">
    <property type="protein sequence ID" value="SEO32886.1"/>
    <property type="molecule type" value="Genomic_DNA"/>
</dbReference>
<evidence type="ECO:0000256" key="1">
    <source>
        <dbReference type="ARBA" id="ARBA00004496"/>
    </source>
</evidence>
<feature type="domain" description="Ribosomal RNA small subunit methyltransferase E methyltransferase" evidence="13">
    <location>
        <begin position="71"/>
        <end position="235"/>
    </location>
</feature>
<comment type="function">
    <text evidence="10 12">Specifically methylates the N3 position of the uracil ring of uridine 1498 (m3U1498) in 16S rRNA. Acts on the fully assembled 30S ribosomal subunit.</text>
</comment>
<dbReference type="CDD" id="cd18084">
    <property type="entry name" value="RsmE-like"/>
    <property type="match status" value="1"/>
</dbReference>
<sequence>MRRFFLKGQLGPTVTITGPDAYHINRVLRMKPGERVTLIAEDGQAAIAVIQQVEENCIQLCPEEMIKEERESPVKVSLAQCLPKSDKMDYIVQKAVELGVDSIIPVISQNIVVRYDAKKKAERVSRWQKIAGEAAKQSGRLQVPVVAAVQDLAKLFQHIDKESKVLLLYEGQVDSTLKQVLRNGDSRHYTIIVGPEGGFSPDEVQLCRSMGALVVTLGPRILRTETAPVAAISIVMYECGDMGGE</sequence>
<dbReference type="SUPFAM" id="SSF88697">
    <property type="entry name" value="PUA domain-like"/>
    <property type="match status" value="1"/>
</dbReference>
<dbReference type="PANTHER" id="PTHR30027:SF3">
    <property type="entry name" value="16S RRNA (URACIL(1498)-N(3))-METHYLTRANSFERASE"/>
    <property type="match status" value="1"/>
</dbReference>
<evidence type="ECO:0000313" key="16">
    <source>
        <dbReference type="Proteomes" id="UP000198847"/>
    </source>
</evidence>
<dbReference type="GO" id="GO:0070475">
    <property type="term" value="P:rRNA base methylation"/>
    <property type="evidence" value="ECO:0007669"/>
    <property type="project" value="TreeGrafter"/>
</dbReference>
<dbReference type="InterPro" id="IPR046887">
    <property type="entry name" value="RsmE_PUA-like"/>
</dbReference>
<protein>
    <recommendedName>
        <fullName evidence="4 12">Ribosomal RNA small subunit methyltransferase E</fullName>
        <ecNumber evidence="3 12">2.1.1.193</ecNumber>
    </recommendedName>
</protein>
<evidence type="ECO:0000256" key="4">
    <source>
        <dbReference type="ARBA" id="ARBA00013673"/>
    </source>
</evidence>
<dbReference type="STRING" id="112903.SAMN04490178_101226"/>
<evidence type="ECO:0000256" key="6">
    <source>
        <dbReference type="ARBA" id="ARBA00022552"/>
    </source>
</evidence>
<dbReference type="AlphaFoldDB" id="A0A1H8NTD6"/>
<dbReference type="InterPro" id="IPR029028">
    <property type="entry name" value="Alpha/beta_knot_MTases"/>
</dbReference>
<accession>A0A1H8NTD6</accession>
<evidence type="ECO:0000256" key="7">
    <source>
        <dbReference type="ARBA" id="ARBA00022603"/>
    </source>
</evidence>
<evidence type="ECO:0000256" key="8">
    <source>
        <dbReference type="ARBA" id="ARBA00022679"/>
    </source>
</evidence>
<dbReference type="GO" id="GO:0070042">
    <property type="term" value="F:rRNA (uridine-N3-)-methyltransferase activity"/>
    <property type="evidence" value="ECO:0007669"/>
    <property type="project" value="TreeGrafter"/>
</dbReference>
<keyword evidence="6 12" id="KW-0698">rRNA processing</keyword>
<dbReference type="GO" id="GO:0005737">
    <property type="term" value="C:cytoplasm"/>
    <property type="evidence" value="ECO:0007669"/>
    <property type="project" value="UniProtKB-SubCell"/>
</dbReference>
<reference evidence="15 16" key="1">
    <citation type="submission" date="2016-10" db="EMBL/GenBank/DDBJ databases">
        <authorList>
            <person name="de Groot N.N."/>
        </authorList>
    </citation>
    <scope>NUCLEOTIDE SEQUENCE [LARGE SCALE GENOMIC DNA]</scope>
    <source>
        <strain evidence="15 16">DSM 13305</strain>
    </source>
</reference>
<evidence type="ECO:0000313" key="15">
    <source>
        <dbReference type="EMBL" id="SEO32886.1"/>
    </source>
</evidence>
<dbReference type="NCBIfam" id="NF008692">
    <property type="entry name" value="PRK11713.1-5"/>
    <property type="match status" value="1"/>
</dbReference>
<dbReference type="Gene3D" id="3.40.1280.10">
    <property type="match status" value="1"/>
</dbReference>
<evidence type="ECO:0000256" key="5">
    <source>
        <dbReference type="ARBA" id="ARBA00022490"/>
    </source>
</evidence>
<name>A0A1H8NTD6_9FIRM</name>
<evidence type="ECO:0000256" key="12">
    <source>
        <dbReference type="PIRNR" id="PIRNR015601"/>
    </source>
</evidence>
<proteinExistence type="inferred from homology"/>
<comment type="subcellular location">
    <subcellularLocation>
        <location evidence="1 12">Cytoplasm</location>
    </subcellularLocation>
</comment>
<evidence type="ECO:0000256" key="10">
    <source>
        <dbReference type="ARBA" id="ARBA00025699"/>
    </source>
</evidence>
<organism evidence="15 16">
    <name type="scientific">Propionispora vibrioides</name>
    <dbReference type="NCBI Taxonomy" id="112903"/>
    <lineage>
        <taxon>Bacteria</taxon>
        <taxon>Bacillati</taxon>
        <taxon>Bacillota</taxon>
        <taxon>Negativicutes</taxon>
        <taxon>Selenomonadales</taxon>
        <taxon>Sporomusaceae</taxon>
        <taxon>Propionispora</taxon>
    </lineage>
</organism>
<evidence type="ECO:0000256" key="11">
    <source>
        <dbReference type="ARBA" id="ARBA00047944"/>
    </source>
</evidence>
<evidence type="ECO:0000259" key="13">
    <source>
        <dbReference type="Pfam" id="PF04452"/>
    </source>
</evidence>
<comment type="similarity">
    <text evidence="2 12">Belongs to the RNA methyltransferase RsmE family.</text>
</comment>
<dbReference type="Proteomes" id="UP000198847">
    <property type="component" value="Unassembled WGS sequence"/>
</dbReference>
<dbReference type="InterPro" id="IPR046886">
    <property type="entry name" value="RsmE_MTase_dom"/>
</dbReference>
<evidence type="ECO:0000256" key="3">
    <source>
        <dbReference type="ARBA" id="ARBA00012328"/>
    </source>
</evidence>
<dbReference type="OrthoDB" id="9815641at2"/>
<dbReference type="RefSeq" id="WP_091743540.1">
    <property type="nucleotide sequence ID" value="NZ_FODY01000001.1"/>
</dbReference>
<dbReference type="InterPro" id="IPR029026">
    <property type="entry name" value="tRNA_m1G_MTases_N"/>
</dbReference>
<dbReference type="EC" id="2.1.1.193" evidence="3 12"/>
<keyword evidence="5 12" id="KW-0963">Cytoplasm</keyword>